<feature type="repeat" description="ANK" evidence="3">
    <location>
        <begin position="592"/>
        <end position="619"/>
    </location>
</feature>
<name>A0A1T3CYI0_9HYPO</name>
<dbReference type="Pfam" id="PF12796">
    <property type="entry name" value="Ank_2"/>
    <property type="match status" value="1"/>
</dbReference>
<dbReference type="InterPro" id="IPR036770">
    <property type="entry name" value="Ankyrin_rpt-contain_sf"/>
</dbReference>
<keyword evidence="2 3" id="KW-0040">ANK repeat</keyword>
<protein>
    <recommendedName>
        <fullName evidence="6">Ankyrin repeat protein</fullName>
    </recommendedName>
</protein>
<dbReference type="Gene3D" id="1.25.40.20">
    <property type="entry name" value="Ankyrin repeat-containing domain"/>
    <property type="match status" value="2"/>
</dbReference>
<feature type="repeat" description="ANK" evidence="3">
    <location>
        <begin position="494"/>
        <end position="520"/>
    </location>
</feature>
<keyword evidence="5" id="KW-1185">Reference proteome</keyword>
<dbReference type="OrthoDB" id="539213at2759"/>
<dbReference type="SMART" id="SM00248">
    <property type="entry name" value="ANK"/>
    <property type="match status" value="6"/>
</dbReference>
<evidence type="ECO:0000313" key="5">
    <source>
        <dbReference type="Proteomes" id="UP000191004"/>
    </source>
</evidence>
<dbReference type="PROSITE" id="PS50297">
    <property type="entry name" value="ANK_REP_REGION"/>
    <property type="match status" value="4"/>
</dbReference>
<evidence type="ECO:0000313" key="4">
    <source>
        <dbReference type="EMBL" id="OPB46160.1"/>
    </source>
</evidence>
<gene>
    <name evidence="4" type="ORF">A0O28_0062810</name>
</gene>
<evidence type="ECO:0000256" key="2">
    <source>
        <dbReference type="ARBA" id="ARBA00023043"/>
    </source>
</evidence>
<evidence type="ECO:0008006" key="6">
    <source>
        <dbReference type="Google" id="ProtNLM"/>
    </source>
</evidence>
<evidence type="ECO:0000256" key="3">
    <source>
        <dbReference type="PROSITE-ProRule" id="PRU00023"/>
    </source>
</evidence>
<dbReference type="PANTHER" id="PTHR24123:SF33">
    <property type="entry name" value="PROTEIN HOS4"/>
    <property type="match status" value="1"/>
</dbReference>
<dbReference type="PANTHER" id="PTHR24123">
    <property type="entry name" value="ANKYRIN REPEAT-CONTAINING"/>
    <property type="match status" value="1"/>
</dbReference>
<proteinExistence type="predicted"/>
<feature type="repeat" description="ANK" evidence="3">
    <location>
        <begin position="527"/>
        <end position="555"/>
    </location>
</feature>
<dbReference type="EMBL" id="LVVK01000003">
    <property type="protein sequence ID" value="OPB46160.1"/>
    <property type="molecule type" value="Genomic_DNA"/>
</dbReference>
<keyword evidence="1" id="KW-0677">Repeat</keyword>
<sequence length="696" mass="76698">MDGKVSVTKLLLQNSANVNFHGRYLEDYPDKSDIHTIFLYDGEKSLLGPISPLGLAAKRGDIEMLCMLLNAGADIDGPHDSLYCPLVLALENEHYSAAEILIQAGADVSLAGKKLFSLSYQESWTAWHQVYLIDLLQVDGHSCSNLLNTLVSNGAKSPYIAITKAIESNNAEFALTLLLRPGAFEEEPGDFGHDAIHYAIILEKKELVWRFHLAGLPLAKAVRWIPNEEMLDFLESLDIMSDIPCTNWAGIIGAARLRKQQTLAQRLMLLSNSSYDDSSLPTFPSYEMASWQREIEYLRQAILQGLPSSELVLRVAGWSAEAFTSPMLDIADPVVPIVGLFSVFVRNLSLPVAVHVVGNGLLHSIGLLLDAAGDAITARAHLLGNYKLHQFLENDTIPNRLIWGHSWCEKRAMTGKCHCKGNFWLACDSDDEKSVLASVAIWGSLPLFQTFLSSFKWSSQDIGKSLAAVLDSRRNRSVIQELLALHPDPNAIYKGDTILEFAARHTEVSIVRTLLRIGASAQNIGFALQRAAHCGHVELINMLLEAGADVNCPARKGVATALQSVADLGLIRIASQLIDAGADINALGYVKYGKTALQRAASNGRIDMLHMLLCRGAKVYDDAPNQGYGAKYVRAVRLAEKNGYKAAVKLLKSHGGWTDEDEILYSQIYEWDLELSCMDEDEDEFLEPHLCMLKDI</sequence>
<feature type="repeat" description="ANK" evidence="3">
    <location>
        <begin position="48"/>
        <end position="80"/>
    </location>
</feature>
<dbReference type="SUPFAM" id="SSF48403">
    <property type="entry name" value="Ankyrin repeat"/>
    <property type="match status" value="2"/>
</dbReference>
<accession>A0A1T3CYI0</accession>
<evidence type="ECO:0000256" key="1">
    <source>
        <dbReference type="ARBA" id="ARBA00022737"/>
    </source>
</evidence>
<dbReference type="AlphaFoldDB" id="A0A1T3CYI0"/>
<dbReference type="Pfam" id="PF00023">
    <property type="entry name" value="Ank"/>
    <property type="match status" value="1"/>
</dbReference>
<dbReference type="PROSITE" id="PS50088">
    <property type="entry name" value="ANK_REPEAT"/>
    <property type="match status" value="4"/>
</dbReference>
<organism evidence="4 5">
    <name type="scientific">Trichoderma guizhouense</name>
    <dbReference type="NCBI Taxonomy" id="1491466"/>
    <lineage>
        <taxon>Eukaryota</taxon>
        <taxon>Fungi</taxon>
        <taxon>Dikarya</taxon>
        <taxon>Ascomycota</taxon>
        <taxon>Pezizomycotina</taxon>
        <taxon>Sordariomycetes</taxon>
        <taxon>Hypocreomycetidae</taxon>
        <taxon>Hypocreales</taxon>
        <taxon>Hypocreaceae</taxon>
        <taxon>Trichoderma</taxon>
    </lineage>
</organism>
<comment type="caution">
    <text evidence="4">The sequence shown here is derived from an EMBL/GenBank/DDBJ whole genome shotgun (WGS) entry which is preliminary data.</text>
</comment>
<dbReference type="InterPro" id="IPR051165">
    <property type="entry name" value="Multifunctional_ANK_Repeat"/>
</dbReference>
<reference evidence="4 5" key="1">
    <citation type="submission" date="2016-04" db="EMBL/GenBank/DDBJ databases">
        <title>Multiple horizontal gene transfer events from other fungi enriched the ability of the initially mycotrophic fungus Trichoderma (Ascomycota) to feed on dead plant biomass.</title>
        <authorList>
            <person name="Atanasova L."/>
            <person name="Chenthamara K."/>
            <person name="Zhang J."/>
            <person name="Grujic M."/>
            <person name="Henrissat B."/>
            <person name="Kuo A."/>
            <person name="Aertz A."/>
            <person name="Salamov A."/>
            <person name="Lipzen A."/>
            <person name="Labutti K."/>
            <person name="Barry K."/>
            <person name="Miao Y."/>
            <person name="Rahimi M.J."/>
            <person name="Shen Q."/>
            <person name="Grigoriev I.V."/>
            <person name="Kubicek C.P."/>
            <person name="Druzhinina I.S."/>
        </authorList>
    </citation>
    <scope>NUCLEOTIDE SEQUENCE [LARGE SCALE GENOMIC DNA]</scope>
    <source>
        <strain evidence="4 5">NJAU 4742</strain>
    </source>
</reference>
<dbReference type="Proteomes" id="UP000191004">
    <property type="component" value="Unassembled WGS sequence"/>
</dbReference>
<dbReference type="InterPro" id="IPR002110">
    <property type="entry name" value="Ankyrin_rpt"/>
</dbReference>